<organism evidence="2 3">
    <name type="scientific">Prymnesium parvum</name>
    <name type="common">Toxic golden alga</name>
    <dbReference type="NCBI Taxonomy" id="97485"/>
    <lineage>
        <taxon>Eukaryota</taxon>
        <taxon>Haptista</taxon>
        <taxon>Haptophyta</taxon>
        <taxon>Prymnesiophyceae</taxon>
        <taxon>Prymnesiales</taxon>
        <taxon>Prymnesiaceae</taxon>
        <taxon>Prymnesium</taxon>
    </lineage>
</organism>
<dbReference type="CDD" id="cd06558">
    <property type="entry name" value="crotonase-like"/>
    <property type="match status" value="1"/>
</dbReference>
<name>A0AB34JHL3_PRYPA</name>
<sequence>MSLAAIARRLASMGGGGAVRLRKDGPIAHLTLDHPARRNALERWDDGAALLLSGAGGAFCAGLDLSAAELRSAEGGAMMSALMADTLHRLRQLPLLSVAAVDGAAVGGGAELATAADWRVMAAAGSLHFVHAARGAAPGWGGGARLVELLGRAGALRLLALGRRLDAPAAAALGLCDGIAAEGETAAAAAVRLLLAPALAHAASVDALRAIKRGVAGASEISPEVRANEAAALALVWGSEANRRMLAAAGKPKGGQGSPPS</sequence>
<evidence type="ECO:0008006" key="4">
    <source>
        <dbReference type="Google" id="ProtNLM"/>
    </source>
</evidence>
<dbReference type="AlphaFoldDB" id="A0AB34JHL3"/>
<evidence type="ECO:0000313" key="3">
    <source>
        <dbReference type="Proteomes" id="UP001515480"/>
    </source>
</evidence>
<keyword evidence="1" id="KW-0456">Lyase</keyword>
<evidence type="ECO:0000256" key="1">
    <source>
        <dbReference type="ARBA" id="ARBA00023239"/>
    </source>
</evidence>
<dbReference type="GO" id="GO:0016829">
    <property type="term" value="F:lyase activity"/>
    <property type="evidence" value="ECO:0007669"/>
    <property type="project" value="UniProtKB-KW"/>
</dbReference>
<dbReference type="PANTHER" id="PTHR11941">
    <property type="entry name" value="ENOYL-COA HYDRATASE-RELATED"/>
    <property type="match status" value="1"/>
</dbReference>
<comment type="caution">
    <text evidence="2">The sequence shown here is derived from an EMBL/GenBank/DDBJ whole genome shotgun (WGS) entry which is preliminary data.</text>
</comment>
<keyword evidence="3" id="KW-1185">Reference proteome</keyword>
<dbReference type="Gene3D" id="3.90.226.10">
    <property type="entry name" value="2-enoyl-CoA Hydratase, Chain A, domain 1"/>
    <property type="match status" value="1"/>
</dbReference>
<reference evidence="2 3" key="1">
    <citation type="journal article" date="2024" name="Science">
        <title>Giant polyketide synthase enzymes in the biosynthesis of giant marine polyether toxins.</title>
        <authorList>
            <person name="Fallon T.R."/>
            <person name="Shende V.V."/>
            <person name="Wierzbicki I.H."/>
            <person name="Pendleton A.L."/>
            <person name="Watervoot N.F."/>
            <person name="Auber R.P."/>
            <person name="Gonzalez D.J."/>
            <person name="Wisecaver J.H."/>
            <person name="Moore B.S."/>
        </authorList>
    </citation>
    <scope>NUCLEOTIDE SEQUENCE [LARGE SCALE GENOMIC DNA]</scope>
    <source>
        <strain evidence="2 3">12B1</strain>
    </source>
</reference>
<evidence type="ECO:0000313" key="2">
    <source>
        <dbReference type="EMBL" id="KAL1521014.1"/>
    </source>
</evidence>
<dbReference type="SUPFAM" id="SSF52096">
    <property type="entry name" value="ClpP/crotonase"/>
    <property type="match status" value="1"/>
</dbReference>
<dbReference type="Proteomes" id="UP001515480">
    <property type="component" value="Unassembled WGS sequence"/>
</dbReference>
<dbReference type="EMBL" id="JBGBPQ010000008">
    <property type="protein sequence ID" value="KAL1521014.1"/>
    <property type="molecule type" value="Genomic_DNA"/>
</dbReference>
<dbReference type="GO" id="GO:0005829">
    <property type="term" value="C:cytosol"/>
    <property type="evidence" value="ECO:0007669"/>
    <property type="project" value="TreeGrafter"/>
</dbReference>
<dbReference type="InterPro" id="IPR001753">
    <property type="entry name" value="Enoyl-CoA_hydra/iso"/>
</dbReference>
<protein>
    <recommendedName>
        <fullName evidence="4">3-hydroxyisobutyryl-coenzyme A hydrolase</fullName>
    </recommendedName>
</protein>
<gene>
    <name evidence="2" type="ORF">AB1Y20_022571</name>
</gene>
<proteinExistence type="predicted"/>
<dbReference type="GO" id="GO:0006635">
    <property type="term" value="P:fatty acid beta-oxidation"/>
    <property type="evidence" value="ECO:0007669"/>
    <property type="project" value="TreeGrafter"/>
</dbReference>
<accession>A0AB34JHL3</accession>
<dbReference type="InterPro" id="IPR029045">
    <property type="entry name" value="ClpP/crotonase-like_dom_sf"/>
</dbReference>
<dbReference type="PANTHER" id="PTHR11941:SF27">
    <property type="entry name" value="ETHYLMALONYL-COA DECARBOXYLASE"/>
    <property type="match status" value="1"/>
</dbReference>
<dbReference type="Pfam" id="PF00378">
    <property type="entry name" value="ECH_1"/>
    <property type="match status" value="1"/>
</dbReference>